<reference evidence="1" key="1">
    <citation type="submission" date="2021-01" db="EMBL/GenBank/DDBJ databases">
        <authorList>
            <consortium name="Genoscope - CEA"/>
            <person name="William W."/>
        </authorList>
    </citation>
    <scope>NUCLEOTIDE SEQUENCE</scope>
</reference>
<name>A0A8S1TAB6_9CILI</name>
<evidence type="ECO:0000313" key="2">
    <source>
        <dbReference type="Proteomes" id="UP000689195"/>
    </source>
</evidence>
<accession>A0A8S1TAB6</accession>
<dbReference type="InterPro" id="IPR013078">
    <property type="entry name" value="His_Pase_superF_clade-1"/>
</dbReference>
<dbReference type="EMBL" id="CAJJDO010000017">
    <property type="protein sequence ID" value="CAD8148184.1"/>
    <property type="molecule type" value="Genomic_DNA"/>
</dbReference>
<protein>
    <recommendedName>
        <fullName evidence="3">Phosphoglycerate mutase</fullName>
    </recommendedName>
</protein>
<proteinExistence type="predicted"/>
<dbReference type="CDD" id="cd07040">
    <property type="entry name" value="HP"/>
    <property type="match status" value="1"/>
</dbReference>
<dbReference type="AlphaFoldDB" id="A0A8S1TAB6"/>
<dbReference type="PANTHER" id="PTHR16469">
    <property type="entry name" value="UBIQUITIN-ASSOCIATED AND SH3 DOMAIN-CONTAINING BA-RELATED"/>
    <property type="match status" value="1"/>
</dbReference>
<dbReference type="PANTHER" id="PTHR16469:SF27">
    <property type="entry name" value="UBIQUITIN-ASSOCIATED AND SH3 DOMAIN-CONTAINING BA-RELATED"/>
    <property type="match status" value="1"/>
</dbReference>
<dbReference type="OrthoDB" id="302430at2759"/>
<comment type="caution">
    <text evidence="1">The sequence shown here is derived from an EMBL/GenBank/DDBJ whole genome shotgun (WGS) entry which is preliminary data.</text>
</comment>
<dbReference type="Proteomes" id="UP000689195">
    <property type="component" value="Unassembled WGS sequence"/>
</dbReference>
<organism evidence="1 2">
    <name type="scientific">Paramecium pentaurelia</name>
    <dbReference type="NCBI Taxonomy" id="43138"/>
    <lineage>
        <taxon>Eukaryota</taxon>
        <taxon>Sar</taxon>
        <taxon>Alveolata</taxon>
        <taxon>Ciliophora</taxon>
        <taxon>Intramacronucleata</taxon>
        <taxon>Oligohymenophorea</taxon>
        <taxon>Peniculida</taxon>
        <taxon>Parameciidae</taxon>
        <taxon>Paramecium</taxon>
    </lineage>
</organism>
<gene>
    <name evidence="1" type="ORF">PPENT_87.1.T0170342</name>
</gene>
<dbReference type="SMART" id="SM00855">
    <property type="entry name" value="PGAM"/>
    <property type="match status" value="1"/>
</dbReference>
<dbReference type="Pfam" id="PF00300">
    <property type="entry name" value="His_Phos_1"/>
    <property type="match status" value="1"/>
</dbReference>
<evidence type="ECO:0000313" key="1">
    <source>
        <dbReference type="EMBL" id="CAD8148184.1"/>
    </source>
</evidence>
<keyword evidence="2" id="KW-1185">Reference proteome</keyword>
<evidence type="ECO:0008006" key="3">
    <source>
        <dbReference type="Google" id="ProtNLM"/>
    </source>
</evidence>
<sequence length="235" mass="27416">MLLFIRHGERADMVDNPDERKKVLLKFDPPLTEKGEYQARITGQRLRKELEEFTKQKQIAIEDLSINFISSPFLRCIQTAAILMKEIPNNSNLYIQDEIGELMYSHSFKQNILMQLHINTLQHPILKNDYIDGILITREKFIKTKLIQPIYPEEQDQCQLRVGKFLSELLTHMKSLQNKNNTIYICVTHQGVVSLTLKIQNVKSPYQVGHCGLSSFILEDNGLIKNYYKGESIWY</sequence>
<dbReference type="InterPro" id="IPR051710">
    <property type="entry name" value="Phosphatase_SH3-domain"/>
</dbReference>